<gene>
    <name evidence="3" type="primary">porC</name>
    <name evidence="3" type="ordered locus">CLOST_0753</name>
</gene>
<dbReference type="STRING" id="1511.CLOST_0753"/>
<proteinExistence type="predicted"/>
<evidence type="ECO:0000256" key="1">
    <source>
        <dbReference type="ARBA" id="ARBA00023002"/>
    </source>
</evidence>
<keyword evidence="1 3" id="KW-0560">Oxidoreductase</keyword>
<dbReference type="InterPro" id="IPR019752">
    <property type="entry name" value="Pyrv/ketoisovalerate_OxRed_cat"/>
</dbReference>
<dbReference type="InterPro" id="IPR051626">
    <property type="entry name" value="Oxidoreductase_gamma_subunit"/>
</dbReference>
<dbReference type="GO" id="GO:0019164">
    <property type="term" value="F:pyruvate synthase activity"/>
    <property type="evidence" value="ECO:0007669"/>
    <property type="project" value="UniProtKB-EC"/>
</dbReference>
<dbReference type="SUPFAM" id="SSF53323">
    <property type="entry name" value="Pyruvate-ferredoxin oxidoreductase, PFOR, domain III"/>
    <property type="match status" value="1"/>
</dbReference>
<dbReference type="PANTHER" id="PTHR43366:SF1">
    <property type="entry name" value="PYRUVATE SYNTHASE SUBUNIT PORC"/>
    <property type="match status" value="1"/>
</dbReference>
<dbReference type="InterPro" id="IPR011894">
    <property type="entry name" value="PorC_KorC"/>
</dbReference>
<dbReference type="AlphaFoldDB" id="E3PWR4"/>
<reference evidence="4" key="1">
    <citation type="journal article" date="2010" name="BMC Genomics">
        <title>Clostridium sticklandii, a specialist in amino acid degradation:revisiting its metabolism through its genome sequence.</title>
        <authorList>
            <person name="Fonknechten N."/>
            <person name="Chaussonnerie S."/>
            <person name="Tricot S."/>
            <person name="Lajus A."/>
            <person name="Andreesen J.R."/>
            <person name="Perchat N."/>
            <person name="Pelletier E."/>
            <person name="Gouyvenoux M."/>
            <person name="Barbe V."/>
            <person name="Salanoubat M."/>
            <person name="Le Paslier D."/>
            <person name="Weissenbach J."/>
            <person name="Cohen G.N."/>
            <person name="Kreimeyer A."/>
        </authorList>
    </citation>
    <scope>NUCLEOTIDE SEQUENCE [LARGE SCALE GENOMIC DNA]</scope>
    <source>
        <strain evidence="4">ATCC 12662 / DSM 519 / JCM 1433 / CCUG 9281 / NCIMB 10654 / HF</strain>
    </source>
</reference>
<dbReference type="Pfam" id="PF01558">
    <property type="entry name" value="POR"/>
    <property type="match status" value="1"/>
</dbReference>
<dbReference type="Proteomes" id="UP000007041">
    <property type="component" value="Chromosome"/>
</dbReference>
<sequence>MKEIRFHGRGGQGVVKSAQIIVQTVVESGLYGQFIPFFGVERKGSPVFGFLRIDDSEIRVKCQVYNPEVLMIFDDTLLKMPQTFAGLEENAIVIINTTKNIEDLNLPDIKMKVYTVDATGIALETIEKDIPNTAMLGAFAKATELVNWYILKDKIKLAFNEDNVMSAQLAFERVKLSK</sequence>
<organism evidence="3 4">
    <name type="scientific">Acetoanaerobium sticklandii (strain ATCC 12662 / DSM 519 / JCM 1433 / CCUG 9281 / NCIMB 10654 / HF)</name>
    <name type="common">Clostridium sticklandii</name>
    <dbReference type="NCBI Taxonomy" id="499177"/>
    <lineage>
        <taxon>Bacteria</taxon>
        <taxon>Bacillati</taxon>
        <taxon>Bacillota</taxon>
        <taxon>Clostridia</taxon>
        <taxon>Peptostreptococcales</taxon>
        <taxon>Filifactoraceae</taxon>
        <taxon>Acetoanaerobium</taxon>
    </lineage>
</organism>
<evidence type="ECO:0000313" key="3">
    <source>
        <dbReference type="EMBL" id="CBH20879.1"/>
    </source>
</evidence>
<evidence type="ECO:0000313" key="4">
    <source>
        <dbReference type="Proteomes" id="UP000007041"/>
    </source>
</evidence>
<accession>E3PWR4</accession>
<feature type="domain" description="Pyruvate/ketoisovalerate oxidoreductase catalytic" evidence="2">
    <location>
        <begin position="10"/>
        <end position="169"/>
    </location>
</feature>
<dbReference type="NCBIfam" id="TIGR02175">
    <property type="entry name" value="PorC_KorC"/>
    <property type="match status" value="1"/>
</dbReference>
<dbReference type="EC" id="1.2.7.1" evidence="3"/>
<evidence type="ECO:0000259" key="2">
    <source>
        <dbReference type="Pfam" id="PF01558"/>
    </source>
</evidence>
<dbReference type="InterPro" id="IPR002869">
    <property type="entry name" value="Pyrv_flavodox_OxRed_cen"/>
</dbReference>
<dbReference type="HOGENOM" id="CLU_087284_2_0_9"/>
<keyword evidence="3" id="KW-0670">Pyruvate</keyword>
<protein>
    <submittedName>
        <fullName evidence="3">Pyruvate synthase subunit porC (Pyruvate oxidoreductase gamma chain) (POR) (Pyruvic-ferredoxin oxidoreductase subunit gamma)</fullName>
        <ecNumber evidence="3">1.2.7.1</ecNumber>
    </submittedName>
</protein>
<dbReference type="Gene3D" id="3.40.920.10">
    <property type="entry name" value="Pyruvate-ferredoxin oxidoreductase, PFOR, domain III"/>
    <property type="match status" value="1"/>
</dbReference>
<dbReference type="eggNOG" id="COG1014">
    <property type="taxonomic scope" value="Bacteria"/>
</dbReference>
<keyword evidence="4" id="KW-1185">Reference proteome</keyword>
<dbReference type="EMBL" id="FP565809">
    <property type="protein sequence ID" value="CBH20879.1"/>
    <property type="molecule type" value="Genomic_DNA"/>
</dbReference>
<dbReference type="PANTHER" id="PTHR43366">
    <property type="entry name" value="PYRUVATE SYNTHASE SUBUNIT PORC"/>
    <property type="match status" value="1"/>
</dbReference>
<name>E3PWR4_ACESD</name>
<dbReference type="KEGG" id="cst:CLOST_0753"/>